<dbReference type="EMBL" id="AYSA01000325">
    <property type="protein sequence ID" value="ESZ93371.1"/>
    <property type="molecule type" value="Genomic_DNA"/>
</dbReference>
<evidence type="ECO:0000313" key="2">
    <source>
        <dbReference type="Proteomes" id="UP000019487"/>
    </source>
</evidence>
<protein>
    <submittedName>
        <fullName evidence="1">Uncharacterized protein</fullName>
    </submittedName>
</protein>
<name>W9CBZ1_SCLBF</name>
<dbReference type="AlphaFoldDB" id="W9CBZ1"/>
<accession>W9CBZ1</accession>
<gene>
    <name evidence="1" type="ORF">SBOR_6248</name>
</gene>
<proteinExistence type="predicted"/>
<keyword evidence="2" id="KW-1185">Reference proteome</keyword>
<dbReference type="Proteomes" id="UP000019487">
    <property type="component" value="Unassembled WGS sequence"/>
</dbReference>
<comment type="caution">
    <text evidence="1">The sequence shown here is derived from an EMBL/GenBank/DDBJ whole genome shotgun (WGS) entry which is preliminary data.</text>
</comment>
<evidence type="ECO:0000313" key="1">
    <source>
        <dbReference type="EMBL" id="ESZ93371.1"/>
    </source>
</evidence>
<dbReference type="HOGENOM" id="CLU_2513937_0_0_1"/>
<sequence>MIFIQINLNGFNAFNIQRVIYPSEEGYAVVARPIRGSGGGELKRKKAAERGSAILIDVESVDWLARARALPNANATATGEKGGII</sequence>
<reference evidence="1 2" key="1">
    <citation type="journal article" date="2014" name="Genome Announc.">
        <title>Draft genome sequence of Sclerotinia borealis, a psychrophilic plant pathogenic fungus.</title>
        <authorList>
            <person name="Mardanov A.V."/>
            <person name="Beletsky A.V."/>
            <person name="Kadnikov V.V."/>
            <person name="Ignatov A.N."/>
            <person name="Ravin N.V."/>
        </authorList>
    </citation>
    <scope>NUCLEOTIDE SEQUENCE [LARGE SCALE GENOMIC DNA]</scope>
    <source>
        <strain evidence="2">F-4157</strain>
    </source>
</reference>
<organism evidence="1 2">
    <name type="scientific">Sclerotinia borealis (strain F-4128)</name>
    <dbReference type="NCBI Taxonomy" id="1432307"/>
    <lineage>
        <taxon>Eukaryota</taxon>
        <taxon>Fungi</taxon>
        <taxon>Dikarya</taxon>
        <taxon>Ascomycota</taxon>
        <taxon>Pezizomycotina</taxon>
        <taxon>Leotiomycetes</taxon>
        <taxon>Helotiales</taxon>
        <taxon>Sclerotiniaceae</taxon>
        <taxon>Sclerotinia</taxon>
    </lineage>
</organism>